<dbReference type="AlphaFoldDB" id="A0A5A7P856"/>
<dbReference type="Proteomes" id="UP000325081">
    <property type="component" value="Unassembled WGS sequence"/>
</dbReference>
<evidence type="ECO:0000313" key="1">
    <source>
        <dbReference type="EMBL" id="GER29013.1"/>
    </source>
</evidence>
<gene>
    <name evidence="1" type="ORF">STAS_04843</name>
</gene>
<name>A0A5A7P856_STRAF</name>
<organism evidence="1 2">
    <name type="scientific">Striga asiatica</name>
    <name type="common">Asiatic witchweed</name>
    <name type="synonym">Buchnera asiatica</name>
    <dbReference type="NCBI Taxonomy" id="4170"/>
    <lineage>
        <taxon>Eukaryota</taxon>
        <taxon>Viridiplantae</taxon>
        <taxon>Streptophyta</taxon>
        <taxon>Embryophyta</taxon>
        <taxon>Tracheophyta</taxon>
        <taxon>Spermatophyta</taxon>
        <taxon>Magnoliopsida</taxon>
        <taxon>eudicotyledons</taxon>
        <taxon>Gunneridae</taxon>
        <taxon>Pentapetalae</taxon>
        <taxon>asterids</taxon>
        <taxon>lamiids</taxon>
        <taxon>Lamiales</taxon>
        <taxon>Orobanchaceae</taxon>
        <taxon>Buchnereae</taxon>
        <taxon>Striga</taxon>
    </lineage>
</organism>
<accession>A0A5A7P856</accession>
<reference evidence="2" key="1">
    <citation type="journal article" date="2019" name="Curr. Biol.">
        <title>Genome Sequence of Striga asiatica Provides Insight into the Evolution of Plant Parasitism.</title>
        <authorList>
            <person name="Yoshida S."/>
            <person name="Kim S."/>
            <person name="Wafula E.K."/>
            <person name="Tanskanen J."/>
            <person name="Kim Y.M."/>
            <person name="Honaas L."/>
            <person name="Yang Z."/>
            <person name="Spallek T."/>
            <person name="Conn C.E."/>
            <person name="Ichihashi Y."/>
            <person name="Cheong K."/>
            <person name="Cui S."/>
            <person name="Der J.P."/>
            <person name="Gundlach H."/>
            <person name="Jiao Y."/>
            <person name="Hori C."/>
            <person name="Ishida J.K."/>
            <person name="Kasahara H."/>
            <person name="Kiba T."/>
            <person name="Kim M.S."/>
            <person name="Koo N."/>
            <person name="Laohavisit A."/>
            <person name="Lee Y.H."/>
            <person name="Lumba S."/>
            <person name="McCourt P."/>
            <person name="Mortimer J.C."/>
            <person name="Mutuku J.M."/>
            <person name="Nomura T."/>
            <person name="Sasaki-Sekimoto Y."/>
            <person name="Seto Y."/>
            <person name="Wang Y."/>
            <person name="Wakatake T."/>
            <person name="Sakakibara H."/>
            <person name="Demura T."/>
            <person name="Yamaguchi S."/>
            <person name="Yoneyama K."/>
            <person name="Manabe R.I."/>
            <person name="Nelson D.C."/>
            <person name="Schulman A.H."/>
            <person name="Timko M.P."/>
            <person name="dePamphilis C.W."/>
            <person name="Choi D."/>
            <person name="Shirasu K."/>
        </authorList>
    </citation>
    <scope>NUCLEOTIDE SEQUENCE [LARGE SCALE GENOMIC DNA]</scope>
    <source>
        <strain evidence="2">cv. UVA1</strain>
    </source>
</reference>
<proteinExistence type="predicted"/>
<keyword evidence="2" id="KW-1185">Reference proteome</keyword>
<evidence type="ECO:0000313" key="2">
    <source>
        <dbReference type="Proteomes" id="UP000325081"/>
    </source>
</evidence>
<protein>
    <submittedName>
        <fullName evidence="1">Late embryogenesis abundant protein</fullName>
    </submittedName>
</protein>
<sequence>MRRRVESGGGGNRGHAEGRFGGGVEEILELPELARFLSSWRSASAEERTSRHPLDMKDKAFSAVTMELLDPDDFTVGEADQASGGLKFIGSSNYFFSVFRSISRATANRKIEWRRIKFLRVRISTYHVRERQQPAASGKWRQSRRIVERNQAPLPRFVGFKNQHSINTIGDCSDVPFVLSSAQI</sequence>
<dbReference type="EMBL" id="BKCP01003335">
    <property type="protein sequence ID" value="GER29013.1"/>
    <property type="molecule type" value="Genomic_DNA"/>
</dbReference>
<comment type="caution">
    <text evidence="1">The sequence shown here is derived from an EMBL/GenBank/DDBJ whole genome shotgun (WGS) entry which is preliminary data.</text>
</comment>